<proteinExistence type="inferred from homology"/>
<dbReference type="PANTHER" id="PTHR12542:SF41">
    <property type="entry name" value="EXOCYST COMPLEX COMPONENT 7"/>
    <property type="match status" value="1"/>
</dbReference>
<dbReference type="OrthoDB" id="1922221at2759"/>
<keyword evidence="4" id="KW-0653">Protein transport</keyword>
<dbReference type="Gene3D" id="1.20.1280.170">
    <property type="entry name" value="Exocyst complex component Exo70"/>
    <property type="match status" value="2"/>
</dbReference>
<dbReference type="InterPro" id="IPR046364">
    <property type="entry name" value="Exo70_C"/>
</dbReference>
<reference evidence="7" key="1">
    <citation type="submission" date="2021-02" db="EMBL/GenBank/DDBJ databases">
        <title>First Annotated Genome of the Yellow-green Alga Tribonema minus.</title>
        <authorList>
            <person name="Mahan K.M."/>
        </authorList>
    </citation>
    <scope>NUCLEOTIDE SEQUENCE</scope>
    <source>
        <strain evidence="7">UTEX B ZZ1240</strain>
    </source>
</reference>
<dbReference type="InterPro" id="IPR004140">
    <property type="entry name" value="Exo70"/>
</dbReference>
<feature type="region of interest" description="Disordered" evidence="5">
    <location>
        <begin position="408"/>
        <end position="443"/>
    </location>
</feature>
<sequence>MEGICNSFQGRLGQLEAEMRPMKMMSQKLSVARRHVTEAVEEMEKVNEYFTLEAEKRDAIARGVRGGGPARLAEYADDVRRVLEAMAFFRALPSLRSQGTALSGLTALCNTAAAECLEEYGRLMRAVGPSVQFNAAADAYEPVAPLSEAGAAGLAAVQGALELLEKRSALRQAYASARRVTVAATLRAWSEKFEPAPAVAGRGAPAADKSMVVMGAARLSAYLDFAVKLVAGERLLWEQALAVNPLRHRDIAAEEAFLTVVSSVVDKLVRDVDVGVQDALQELKSAQGEIGGASRARRVEGMVLLLEVGDTLNRGTALLLRVLRMGGAEDDNLLTNSLSSVQARLCRTALQSCLDLVDAVQSDPCGKRNVPENASVHVLTSNTLRAIKRITPFREGYETLAQPRAAGVRLPWDSEGATPPPQTSSTRTLQRDGAPPVDAEHSEAARQCPRFAAFVNHLVARLLENLLEKAKAYPTGRADEARRQLFLLNNANYLLTNARAANAPQSSSGPAGVLHSSSARADAIVTIFRPDSPRSSAHARLGSGGGGGGGGAHDVLSPRTLRRNIAVDTFFSGSHRQGLDDEGPPLSVAHFLTSATQRTLDNLIREKASTQSAARLRTGGRGVMTYCATLFDPLAEAVADDVGALEYGGRGKLLSLECGRLIKTKFSTFNEAWDQLHTSQRGLNVSDPDIRTLLMEEARDRVLGPYRKLYDTYKDVPFSKKHQSEYLKYPPEAVDRGIEGLFQG</sequence>
<evidence type="ECO:0000313" key="8">
    <source>
        <dbReference type="Proteomes" id="UP000664859"/>
    </source>
</evidence>
<name>A0A835YN31_9STRA</name>
<dbReference type="GO" id="GO:0005546">
    <property type="term" value="F:phosphatidylinositol-4,5-bisphosphate binding"/>
    <property type="evidence" value="ECO:0007669"/>
    <property type="project" value="InterPro"/>
</dbReference>
<dbReference type="Proteomes" id="UP000664859">
    <property type="component" value="Unassembled WGS sequence"/>
</dbReference>
<gene>
    <name evidence="7" type="ORF">JKP88DRAFT_269171</name>
</gene>
<feature type="region of interest" description="Disordered" evidence="5">
    <location>
        <begin position="532"/>
        <end position="555"/>
    </location>
</feature>
<comment type="similarity">
    <text evidence="1 4">Belongs to the EXO70 family.</text>
</comment>
<dbReference type="GO" id="GO:0015031">
    <property type="term" value="P:protein transport"/>
    <property type="evidence" value="ECO:0007669"/>
    <property type="project" value="UniProtKB-KW"/>
</dbReference>
<organism evidence="7 8">
    <name type="scientific">Tribonema minus</name>
    <dbReference type="NCBI Taxonomy" id="303371"/>
    <lineage>
        <taxon>Eukaryota</taxon>
        <taxon>Sar</taxon>
        <taxon>Stramenopiles</taxon>
        <taxon>Ochrophyta</taxon>
        <taxon>PX clade</taxon>
        <taxon>Xanthophyceae</taxon>
        <taxon>Tribonematales</taxon>
        <taxon>Tribonemataceae</taxon>
        <taxon>Tribonema</taxon>
    </lineage>
</organism>
<comment type="caution">
    <text evidence="7">The sequence shown here is derived from an EMBL/GenBank/DDBJ whole genome shotgun (WGS) entry which is preliminary data.</text>
</comment>
<evidence type="ECO:0000313" key="7">
    <source>
        <dbReference type="EMBL" id="KAG5177523.1"/>
    </source>
</evidence>
<feature type="domain" description="Exocyst complex subunit Exo70 C-terminal" evidence="6">
    <location>
        <begin position="228"/>
        <end position="501"/>
    </location>
</feature>
<dbReference type="SUPFAM" id="SSF74788">
    <property type="entry name" value="Cullin repeat-like"/>
    <property type="match status" value="2"/>
</dbReference>
<evidence type="ECO:0000256" key="5">
    <source>
        <dbReference type="SAM" id="MobiDB-lite"/>
    </source>
</evidence>
<dbReference type="Pfam" id="PF03081">
    <property type="entry name" value="Exo70_C"/>
    <property type="match status" value="2"/>
</dbReference>
<dbReference type="EMBL" id="JAFCMP010000525">
    <property type="protein sequence ID" value="KAG5177523.1"/>
    <property type="molecule type" value="Genomic_DNA"/>
</dbReference>
<dbReference type="GO" id="GO:0006887">
    <property type="term" value="P:exocytosis"/>
    <property type="evidence" value="ECO:0007669"/>
    <property type="project" value="UniProtKB-KW"/>
</dbReference>
<dbReference type="InterPro" id="IPR016159">
    <property type="entry name" value="Cullin_repeat-like_dom_sf"/>
</dbReference>
<keyword evidence="2 4" id="KW-0813">Transport</keyword>
<feature type="domain" description="Exocyst complex subunit Exo70 C-terminal" evidence="6">
    <location>
        <begin position="661"/>
        <end position="736"/>
    </location>
</feature>
<evidence type="ECO:0000256" key="3">
    <source>
        <dbReference type="ARBA" id="ARBA00022483"/>
    </source>
</evidence>
<dbReference type="GO" id="GO:0000145">
    <property type="term" value="C:exocyst"/>
    <property type="evidence" value="ECO:0007669"/>
    <property type="project" value="InterPro"/>
</dbReference>
<evidence type="ECO:0000256" key="4">
    <source>
        <dbReference type="RuleBase" id="RU365026"/>
    </source>
</evidence>
<feature type="compositionally biased region" description="Gly residues" evidence="5">
    <location>
        <begin position="542"/>
        <end position="552"/>
    </location>
</feature>
<comment type="function">
    <text evidence="4">Component of the exocyst complex.</text>
</comment>
<accession>A0A835YN31</accession>
<evidence type="ECO:0000259" key="6">
    <source>
        <dbReference type="Pfam" id="PF03081"/>
    </source>
</evidence>
<protein>
    <recommendedName>
        <fullName evidence="4">Exocyst subunit Exo70 family protein</fullName>
    </recommendedName>
</protein>
<evidence type="ECO:0000256" key="2">
    <source>
        <dbReference type="ARBA" id="ARBA00022448"/>
    </source>
</evidence>
<dbReference type="PANTHER" id="PTHR12542">
    <property type="entry name" value="EXOCYST COMPLEX PROTEIN EXO70"/>
    <property type="match status" value="1"/>
</dbReference>
<keyword evidence="8" id="KW-1185">Reference proteome</keyword>
<dbReference type="AlphaFoldDB" id="A0A835YN31"/>
<evidence type="ECO:0000256" key="1">
    <source>
        <dbReference type="ARBA" id="ARBA00006756"/>
    </source>
</evidence>
<keyword evidence="3 4" id="KW-0268">Exocytosis</keyword>